<evidence type="ECO:0000256" key="9">
    <source>
        <dbReference type="RuleBase" id="RU003357"/>
    </source>
</evidence>
<dbReference type="InterPro" id="IPR000531">
    <property type="entry name" value="Beta-barrel_TonB"/>
</dbReference>
<dbReference type="RefSeq" id="WP_349093736.1">
    <property type="nucleotide sequence ID" value="NZ_JBBMFL010000002.1"/>
</dbReference>
<evidence type="ECO:0000256" key="6">
    <source>
        <dbReference type="ARBA" id="ARBA00023136"/>
    </source>
</evidence>
<dbReference type="Pfam" id="PF13715">
    <property type="entry name" value="CarbopepD_reg_2"/>
    <property type="match status" value="1"/>
</dbReference>
<evidence type="ECO:0000256" key="4">
    <source>
        <dbReference type="ARBA" id="ARBA00022692"/>
    </source>
</evidence>
<feature type="domain" description="TonB-dependent receptor plug" evidence="11">
    <location>
        <begin position="133"/>
        <end position="238"/>
    </location>
</feature>
<dbReference type="Pfam" id="PF00593">
    <property type="entry name" value="TonB_dep_Rec_b-barrel"/>
    <property type="match status" value="1"/>
</dbReference>
<proteinExistence type="inferred from homology"/>
<evidence type="ECO:0000256" key="8">
    <source>
        <dbReference type="PROSITE-ProRule" id="PRU01360"/>
    </source>
</evidence>
<name>A0ABV1GU06_9BACT</name>
<accession>A0ABV1GU06</accession>
<keyword evidence="2 8" id="KW-0813">Transport</keyword>
<evidence type="ECO:0000259" key="11">
    <source>
        <dbReference type="Pfam" id="PF07715"/>
    </source>
</evidence>
<dbReference type="InterPro" id="IPR037066">
    <property type="entry name" value="Plug_dom_sf"/>
</dbReference>
<dbReference type="NCBIfam" id="TIGR04056">
    <property type="entry name" value="OMP_RagA_SusC"/>
    <property type="match status" value="1"/>
</dbReference>
<dbReference type="InterPro" id="IPR036942">
    <property type="entry name" value="Beta-barrel_TonB_sf"/>
</dbReference>
<keyword evidence="12" id="KW-0675">Receptor</keyword>
<keyword evidence="4 8" id="KW-0812">Transmembrane</keyword>
<feature type="domain" description="TonB-dependent receptor-like beta-barrel" evidence="10">
    <location>
        <begin position="442"/>
        <end position="924"/>
    </location>
</feature>
<sequence length="1075" mass="119204">MKNSTTKRRFDSGYGGWSVASRCLLCLAFLLAGMSVWAQTHRLTGRVTDDKGQAVVGASVIVKGTTQGITTDSNGSFALDLANGDITLVVSFIGYRTQEVAIPRSQNRIDIELAPESIAVDEVVVVGYGEQSRRSVTSSIAKLDGEALQNIPISTVGEGLKGKIAGLKVTQTNFSPGGGFSYQIRGGSSINGSNSPLVLVDGVERDFSAINPNDIASIDVLKDAASSAIYGAKASNGIILVTTKRGGYNKAPRITFEANWAWQDTETEIEFLNAREYIEVVRTAVAEYLSIPSRASDALSYLNGAHSAGVGNKPNGIFSTRYYDPATDVLPAGYRTMPDPINPSKTIMYRDTDWQDLLYNGAWWQNYYLGIDGGGERVRYSASLGYTDDEGVALSTGYNRVNFKSNLDAKITKRLTASFGVDFARTDTEAYANQRNTISRALANPPTMNAYYEDGTPVEGYNSSSQTPLFYDKYYDRSNQKNYLSLIGGLRWEIIDGLTANVQGSFFRTDSKTKQFIKANVFDATRKSSWGQTMTERQKLEAYVFYKKTFAENHNFSIMGGYSYQKRDYETVSVAGSGGTSDKVTTINGSSVFEPDDITSSEQAECQIGFFGRLNYDYKGKYLLTATFREDGSSKFAKDDRWGFFPGISGGWVLTEEPWLNGIRQLNFLKLRASYGSTGNNASVGIYDAYGSYGASYMYNGNSGIKPSEMPNERLQWETSNQLDIGIEAGLFKNRIYVSADFFDKRTRNLLYEQKLPNTTGFSKFWTNLGKVRFWGYELELTTRNIVKKNFSWESKLVLSYQQNKVLKLPDNGIDKNRTGGIALGDGTFFGGIAEGEPLNRFYGYVATGIIETEEQAANANYDALSRLPQKGAKRVGDYEWADRNGDGQITTADKFCLGVTVPPFTGGLQNSFRLKNWTLSLYLDWATGHSIFDESYSRYFYGTFTNNYALAKDVLKAWKKPGDKTKYAKFYANDSNWGNDNYNRSPTNTFTYKGDYLCLREITLQYSLPSKLFTKVGLKGVTLTVSGNNLCYLTEVKGISPETGASTTYEGSGDNAYYNYPPIRRFSFGVRLIF</sequence>
<evidence type="ECO:0000256" key="1">
    <source>
        <dbReference type="ARBA" id="ARBA00004571"/>
    </source>
</evidence>
<dbReference type="SUPFAM" id="SSF56935">
    <property type="entry name" value="Porins"/>
    <property type="match status" value="1"/>
</dbReference>
<evidence type="ECO:0000256" key="5">
    <source>
        <dbReference type="ARBA" id="ARBA00023077"/>
    </source>
</evidence>
<dbReference type="InterPro" id="IPR008969">
    <property type="entry name" value="CarboxyPept-like_regulatory"/>
</dbReference>
<keyword evidence="3 8" id="KW-1134">Transmembrane beta strand</keyword>
<comment type="similarity">
    <text evidence="8 9">Belongs to the TonB-dependent receptor family.</text>
</comment>
<dbReference type="InterPro" id="IPR023997">
    <property type="entry name" value="TonB-dep_OMP_SusC/RagA_CS"/>
</dbReference>
<comment type="subcellular location">
    <subcellularLocation>
        <location evidence="1 8">Cell outer membrane</location>
        <topology evidence="1 8">Multi-pass membrane protein</topology>
    </subcellularLocation>
</comment>
<dbReference type="Gene3D" id="2.60.40.1120">
    <property type="entry name" value="Carboxypeptidase-like, regulatory domain"/>
    <property type="match status" value="1"/>
</dbReference>
<reference evidence="12 13" key="1">
    <citation type="submission" date="2024-03" db="EMBL/GenBank/DDBJ databases">
        <title>Human intestinal bacterial collection.</title>
        <authorList>
            <person name="Pauvert C."/>
            <person name="Hitch T.C.A."/>
            <person name="Clavel T."/>
        </authorList>
    </citation>
    <scope>NUCLEOTIDE SEQUENCE [LARGE SCALE GENOMIC DNA]</scope>
    <source>
        <strain evidence="12 13">CLA-KB-H122</strain>
    </source>
</reference>
<dbReference type="EMBL" id="JBBMFL010000002">
    <property type="protein sequence ID" value="MEQ2543871.1"/>
    <property type="molecule type" value="Genomic_DNA"/>
</dbReference>
<dbReference type="Pfam" id="PF07715">
    <property type="entry name" value="Plug"/>
    <property type="match status" value="1"/>
</dbReference>
<keyword evidence="6 8" id="KW-0472">Membrane</keyword>
<dbReference type="PROSITE" id="PS52016">
    <property type="entry name" value="TONB_DEPENDENT_REC_3"/>
    <property type="match status" value="1"/>
</dbReference>
<keyword evidence="5 9" id="KW-0798">TonB box</keyword>
<dbReference type="Gene3D" id="2.40.170.20">
    <property type="entry name" value="TonB-dependent receptor, beta-barrel domain"/>
    <property type="match status" value="1"/>
</dbReference>
<gene>
    <name evidence="12" type="ORF">WMO46_02765</name>
</gene>
<keyword evidence="7 8" id="KW-0998">Cell outer membrane</keyword>
<keyword evidence="13" id="KW-1185">Reference proteome</keyword>
<dbReference type="SUPFAM" id="SSF49464">
    <property type="entry name" value="Carboxypeptidase regulatory domain-like"/>
    <property type="match status" value="1"/>
</dbReference>
<evidence type="ECO:0000313" key="13">
    <source>
        <dbReference type="Proteomes" id="UP001460202"/>
    </source>
</evidence>
<dbReference type="InterPro" id="IPR039426">
    <property type="entry name" value="TonB-dep_rcpt-like"/>
</dbReference>
<dbReference type="InterPro" id="IPR012910">
    <property type="entry name" value="Plug_dom"/>
</dbReference>
<organism evidence="12 13">
    <name type="scientific">Alistipes intestinihominis</name>
    <dbReference type="NCBI Taxonomy" id="3133172"/>
    <lineage>
        <taxon>Bacteria</taxon>
        <taxon>Pseudomonadati</taxon>
        <taxon>Bacteroidota</taxon>
        <taxon>Bacteroidia</taxon>
        <taxon>Bacteroidales</taxon>
        <taxon>Rikenellaceae</taxon>
        <taxon>Alistipes</taxon>
    </lineage>
</organism>
<protein>
    <submittedName>
        <fullName evidence="12">TonB-dependent receptor</fullName>
    </submittedName>
</protein>
<evidence type="ECO:0000256" key="7">
    <source>
        <dbReference type="ARBA" id="ARBA00023237"/>
    </source>
</evidence>
<evidence type="ECO:0000256" key="3">
    <source>
        <dbReference type="ARBA" id="ARBA00022452"/>
    </source>
</evidence>
<dbReference type="Gene3D" id="2.170.130.10">
    <property type="entry name" value="TonB-dependent receptor, plug domain"/>
    <property type="match status" value="1"/>
</dbReference>
<dbReference type="NCBIfam" id="TIGR04057">
    <property type="entry name" value="SusC_RagA_signa"/>
    <property type="match status" value="1"/>
</dbReference>
<evidence type="ECO:0000259" key="10">
    <source>
        <dbReference type="Pfam" id="PF00593"/>
    </source>
</evidence>
<evidence type="ECO:0000313" key="12">
    <source>
        <dbReference type="EMBL" id="MEQ2543871.1"/>
    </source>
</evidence>
<evidence type="ECO:0000256" key="2">
    <source>
        <dbReference type="ARBA" id="ARBA00022448"/>
    </source>
</evidence>
<comment type="caution">
    <text evidence="12">The sequence shown here is derived from an EMBL/GenBank/DDBJ whole genome shotgun (WGS) entry which is preliminary data.</text>
</comment>
<dbReference type="InterPro" id="IPR023996">
    <property type="entry name" value="TonB-dep_OMP_SusC/RagA"/>
</dbReference>
<dbReference type="Proteomes" id="UP001460202">
    <property type="component" value="Unassembled WGS sequence"/>
</dbReference>